<gene>
    <name evidence="2" type="ORF">SAMN05660297_03387</name>
</gene>
<name>A0A1I0GXV0_9FIRM</name>
<evidence type="ECO:0000259" key="1">
    <source>
        <dbReference type="Pfam" id="PF11823"/>
    </source>
</evidence>
<reference evidence="2 3" key="1">
    <citation type="submission" date="2016-10" db="EMBL/GenBank/DDBJ databases">
        <authorList>
            <person name="de Groot N.N."/>
        </authorList>
    </citation>
    <scope>NUCLEOTIDE SEQUENCE [LARGE SCALE GENOMIC DNA]</scope>
    <source>
        <strain evidence="2 3">DSM 18979</strain>
    </source>
</reference>
<dbReference type="InterPro" id="IPR021778">
    <property type="entry name" value="Se/S_carrier-like"/>
</dbReference>
<sequence>MRVQDIYVIVFESTHYAIAAEKMLKEKNYQFDTIPTPREITASCGLSIRFNEESLGYIKKDIEESNIKIKGIYEIKRTTNEKTVKQIN</sequence>
<protein>
    <recommendedName>
        <fullName evidence="1">Putative Se/S carrier protein-like domain-containing protein</fullName>
    </recommendedName>
</protein>
<organism evidence="2 3">
    <name type="scientific">Natronincola peptidivorans</name>
    <dbReference type="NCBI Taxonomy" id="426128"/>
    <lineage>
        <taxon>Bacteria</taxon>
        <taxon>Bacillati</taxon>
        <taxon>Bacillota</taxon>
        <taxon>Clostridia</taxon>
        <taxon>Peptostreptococcales</taxon>
        <taxon>Natronincolaceae</taxon>
        <taxon>Natronincola</taxon>
    </lineage>
</organism>
<evidence type="ECO:0000313" key="3">
    <source>
        <dbReference type="Proteomes" id="UP000199568"/>
    </source>
</evidence>
<dbReference type="Proteomes" id="UP000199568">
    <property type="component" value="Unassembled WGS sequence"/>
</dbReference>
<dbReference type="AlphaFoldDB" id="A0A1I0GXV0"/>
<dbReference type="RefSeq" id="WP_090446683.1">
    <property type="nucleotide sequence ID" value="NZ_FOHU01000027.1"/>
</dbReference>
<dbReference type="Pfam" id="PF11823">
    <property type="entry name" value="Se_S_carrier"/>
    <property type="match status" value="1"/>
</dbReference>
<dbReference type="EMBL" id="FOHU01000027">
    <property type="protein sequence ID" value="SET75316.1"/>
    <property type="molecule type" value="Genomic_DNA"/>
</dbReference>
<proteinExistence type="predicted"/>
<keyword evidence="3" id="KW-1185">Reference proteome</keyword>
<feature type="domain" description="Putative Se/S carrier protein-like" evidence="1">
    <location>
        <begin position="7"/>
        <end position="74"/>
    </location>
</feature>
<accession>A0A1I0GXV0</accession>
<dbReference type="OrthoDB" id="3192849at2"/>
<dbReference type="STRING" id="426128.SAMN05660297_03387"/>
<evidence type="ECO:0000313" key="2">
    <source>
        <dbReference type="EMBL" id="SET75316.1"/>
    </source>
</evidence>